<dbReference type="SUPFAM" id="SSF53098">
    <property type="entry name" value="Ribonuclease H-like"/>
    <property type="match status" value="1"/>
</dbReference>
<feature type="domain" description="3'-5' exonuclease" evidence="4">
    <location>
        <begin position="141"/>
        <end position="330"/>
    </location>
</feature>
<evidence type="ECO:0000259" key="4">
    <source>
        <dbReference type="SMART" id="SM00474"/>
    </source>
</evidence>
<dbReference type="RefSeq" id="XP_070859756.1">
    <property type="nucleotide sequence ID" value="XM_071001928.1"/>
</dbReference>
<dbReference type="EMBL" id="JABSNW010000003">
    <property type="protein sequence ID" value="KAL2888576.1"/>
    <property type="molecule type" value="Genomic_DNA"/>
</dbReference>
<dbReference type="InterPro" id="IPR012337">
    <property type="entry name" value="RNaseH-like_sf"/>
</dbReference>
<evidence type="ECO:0000256" key="1">
    <source>
        <dbReference type="ARBA" id="ARBA00022722"/>
    </source>
</evidence>
<gene>
    <name evidence="5" type="ORF">HOO65_030077</name>
</gene>
<evidence type="ECO:0000256" key="2">
    <source>
        <dbReference type="ARBA" id="ARBA00022801"/>
    </source>
</evidence>
<feature type="region of interest" description="Disordered" evidence="3">
    <location>
        <begin position="753"/>
        <end position="782"/>
    </location>
</feature>
<dbReference type="Gene3D" id="3.30.420.10">
    <property type="entry name" value="Ribonuclease H-like superfamily/Ribonuclease H"/>
    <property type="match status" value="1"/>
</dbReference>
<dbReference type="Proteomes" id="UP001610728">
    <property type="component" value="Unassembled WGS sequence"/>
</dbReference>
<name>A0ABR4MJZ8_9PEZI</name>
<evidence type="ECO:0000313" key="6">
    <source>
        <dbReference type="Proteomes" id="UP001610728"/>
    </source>
</evidence>
<dbReference type="PANTHER" id="PTHR13620">
    <property type="entry name" value="3-5 EXONUCLEASE"/>
    <property type="match status" value="1"/>
</dbReference>
<comment type="caution">
    <text evidence="5">The sequence shown here is derived from an EMBL/GenBank/DDBJ whole genome shotgun (WGS) entry which is preliminary data.</text>
</comment>
<proteinExistence type="predicted"/>
<sequence>MPVSTPIYRGWTPDRGIRFASSSRSLTSSTSDQEVDSSIIASYCLPTSETESVADGNKDHLSCQELLSPSQPGDTVRETARTIPSDASSHAAPVSSLPFNIPEDIFLQAKNAPHLSEGSYWSYSLYRGPLSTDGEPRKVNVHYCRSRHTMDRVVKNYFLDEPVIGLDLEWVAESSRYDGVRKNISLIQIASPSRIALFHVALFNDADDDLASPSLRSILEDDNVIKCGVAIKADSTRLRTYMNIDVKGVLELSNLYKVVKYVPTGEYNLINRKLVRLADQVEEHLKLPLFKGEVRTGDWSEPLTMPQIIYSASDAYAGLQLYQIYEDKRLAMSPVPPRPHFAECGLPIPLPDGAVVKKVKRSRKASATAVKDAIATEASDSAAENITSRTPKMVLHAEAGEDFMVTQVEAIMHKPSEGTLEHQELPTEDGVETAASLYNPVETLQDEIQEQEQEEEEQLRENVSNDKPIIEDKDVNLEALSMVFDINKLAEALKDSVKFEVDEEPRVTFDENRRQGIIDQATEFAKKYRDEHDPEFRLPFLRAYYLWHHQGFRPDEAAKILREPPLANVTICSYIMEAIRTGNLTYDKQRLSKEVVIGLSAWHRHVRYKSILPPEVVDLDKEGFQMKGLVLRRALERAMKMLPPEDKQLENISSSEAMPLTKAEAKPTTSGQQKKQPVELAETQIPEELFESFCEEEPFPKDLEMHVELMGSEDKPREYEANEADLVPGNMAYMDEYSHLYVDEIPEPLMLEQGGGEQKEQEVSQDEKNGAEAKKATATSSNAKETDFIYYSHIRPME</sequence>
<dbReference type="InterPro" id="IPR002562">
    <property type="entry name" value="3'-5'_exonuclease_dom"/>
</dbReference>
<dbReference type="GeneID" id="98116894"/>
<keyword evidence="6" id="KW-1185">Reference proteome</keyword>
<dbReference type="InterPro" id="IPR051132">
    <property type="entry name" value="3-5_Exonuclease_domain"/>
</dbReference>
<reference evidence="5 6" key="1">
    <citation type="submission" date="2020-05" db="EMBL/GenBank/DDBJ databases">
        <title>Ceratocystis lukuohia genome.</title>
        <authorList>
            <person name="Harrington T.C."/>
            <person name="Kim K."/>
            <person name="Mayers C.G."/>
        </authorList>
    </citation>
    <scope>NUCLEOTIDE SEQUENCE [LARGE SCALE GENOMIC DNA]</scope>
    <source>
        <strain evidence="5 6">C4212</strain>
    </source>
</reference>
<dbReference type="PANTHER" id="PTHR13620:SF104">
    <property type="entry name" value="EXONUCLEASE 3'-5' DOMAIN-CONTAINING PROTEIN 2"/>
    <property type="match status" value="1"/>
</dbReference>
<dbReference type="SMART" id="SM00474">
    <property type="entry name" value="35EXOc"/>
    <property type="match status" value="1"/>
</dbReference>
<dbReference type="CDD" id="cd06141">
    <property type="entry name" value="WRN_exo"/>
    <property type="match status" value="1"/>
</dbReference>
<keyword evidence="2" id="KW-0378">Hydrolase</keyword>
<dbReference type="Pfam" id="PF01612">
    <property type="entry name" value="DNA_pol_A_exo1"/>
    <property type="match status" value="1"/>
</dbReference>
<evidence type="ECO:0000256" key="3">
    <source>
        <dbReference type="SAM" id="MobiDB-lite"/>
    </source>
</evidence>
<keyword evidence="1" id="KW-0540">Nuclease</keyword>
<organism evidence="5 6">
    <name type="scientific">Ceratocystis lukuohia</name>
    <dbReference type="NCBI Taxonomy" id="2019550"/>
    <lineage>
        <taxon>Eukaryota</taxon>
        <taxon>Fungi</taxon>
        <taxon>Dikarya</taxon>
        <taxon>Ascomycota</taxon>
        <taxon>Pezizomycotina</taxon>
        <taxon>Sordariomycetes</taxon>
        <taxon>Hypocreomycetidae</taxon>
        <taxon>Microascales</taxon>
        <taxon>Ceratocystidaceae</taxon>
        <taxon>Ceratocystis</taxon>
    </lineage>
</organism>
<evidence type="ECO:0000313" key="5">
    <source>
        <dbReference type="EMBL" id="KAL2888576.1"/>
    </source>
</evidence>
<feature type="compositionally biased region" description="Basic and acidic residues" evidence="3">
    <location>
        <begin position="757"/>
        <end position="775"/>
    </location>
</feature>
<dbReference type="InterPro" id="IPR036397">
    <property type="entry name" value="RNaseH_sf"/>
</dbReference>
<feature type="region of interest" description="Disordered" evidence="3">
    <location>
        <begin position="650"/>
        <end position="679"/>
    </location>
</feature>
<accession>A0ABR4MJZ8</accession>
<protein>
    <submittedName>
        <fullName evidence="5">Ribonuclease H-like protein</fullName>
    </submittedName>
</protein>